<evidence type="ECO:0000256" key="1">
    <source>
        <dbReference type="SAM" id="MobiDB-lite"/>
    </source>
</evidence>
<name>A0ABN3H4Q4_9ACTN</name>
<evidence type="ECO:0000313" key="3">
    <source>
        <dbReference type="Proteomes" id="UP001500253"/>
    </source>
</evidence>
<comment type="caution">
    <text evidence="2">The sequence shown here is derived from an EMBL/GenBank/DDBJ whole genome shotgun (WGS) entry which is preliminary data.</text>
</comment>
<dbReference type="Proteomes" id="UP001500253">
    <property type="component" value="Unassembled WGS sequence"/>
</dbReference>
<proteinExistence type="predicted"/>
<keyword evidence="3" id="KW-1185">Reference proteome</keyword>
<sequence length="87" mass="9482">MGHPDQDAQPLSDDLPDRLAVDDDARPVHSLYHSTHTVNHALTPSGADRVEARCERTAHSGTMRAGGAQWAQRDQLASHRMEGTETA</sequence>
<accession>A0ABN3H4Q4</accession>
<reference evidence="2 3" key="1">
    <citation type="journal article" date="2019" name="Int. J. Syst. Evol. Microbiol.">
        <title>The Global Catalogue of Microorganisms (GCM) 10K type strain sequencing project: providing services to taxonomists for standard genome sequencing and annotation.</title>
        <authorList>
            <consortium name="The Broad Institute Genomics Platform"/>
            <consortium name="The Broad Institute Genome Sequencing Center for Infectious Disease"/>
            <person name="Wu L."/>
            <person name="Ma J."/>
        </authorList>
    </citation>
    <scope>NUCLEOTIDE SEQUENCE [LARGE SCALE GENOMIC DNA]</scope>
    <source>
        <strain evidence="2 3">JCM 4316</strain>
    </source>
</reference>
<organism evidence="2 3">
    <name type="scientific">Streptomyces cuspidosporus</name>
    <dbReference type="NCBI Taxonomy" id="66882"/>
    <lineage>
        <taxon>Bacteria</taxon>
        <taxon>Bacillati</taxon>
        <taxon>Actinomycetota</taxon>
        <taxon>Actinomycetes</taxon>
        <taxon>Kitasatosporales</taxon>
        <taxon>Streptomycetaceae</taxon>
        <taxon>Streptomyces</taxon>
    </lineage>
</organism>
<feature type="region of interest" description="Disordered" evidence="1">
    <location>
        <begin position="57"/>
        <end position="87"/>
    </location>
</feature>
<protein>
    <submittedName>
        <fullName evidence="2">Uncharacterized protein</fullName>
    </submittedName>
</protein>
<feature type="region of interest" description="Disordered" evidence="1">
    <location>
        <begin position="1"/>
        <end position="23"/>
    </location>
</feature>
<dbReference type="EMBL" id="BAAASD010000050">
    <property type="protein sequence ID" value="GAA2369054.1"/>
    <property type="molecule type" value="Genomic_DNA"/>
</dbReference>
<feature type="compositionally biased region" description="Basic and acidic residues" evidence="1">
    <location>
        <begin position="76"/>
        <end position="87"/>
    </location>
</feature>
<evidence type="ECO:0000313" key="2">
    <source>
        <dbReference type="EMBL" id="GAA2369054.1"/>
    </source>
</evidence>
<gene>
    <name evidence="2" type="ORF">GCM10010246_73490</name>
</gene>